<dbReference type="AlphaFoldDB" id="A0A1L3JKY4"/>
<dbReference type="GO" id="GO:0003677">
    <property type="term" value="F:DNA binding"/>
    <property type="evidence" value="ECO:0007669"/>
    <property type="project" value="InterPro"/>
</dbReference>
<dbReference type="InterPro" id="IPR016032">
    <property type="entry name" value="Sig_transdc_resp-reg_C-effctor"/>
</dbReference>
<dbReference type="SUPFAM" id="SSF46894">
    <property type="entry name" value="C-terminal effector domain of the bipartite response regulators"/>
    <property type="match status" value="1"/>
</dbReference>
<evidence type="ECO:0000313" key="2">
    <source>
        <dbReference type="Proteomes" id="UP000181898"/>
    </source>
</evidence>
<dbReference type="STRING" id="1850252.LPB136_10700"/>
<proteinExistence type="predicted"/>
<dbReference type="RefSeq" id="WP_072556329.1">
    <property type="nucleotide sequence ID" value="NZ_CP018155.1"/>
</dbReference>
<protein>
    <recommendedName>
        <fullName evidence="3">HTH luxR-type domain-containing protein</fullName>
    </recommendedName>
</protein>
<evidence type="ECO:0000313" key="1">
    <source>
        <dbReference type="EMBL" id="APG65805.1"/>
    </source>
</evidence>
<name>A0A1L3JKY4_9FLAO</name>
<dbReference type="Gene3D" id="1.10.10.10">
    <property type="entry name" value="Winged helix-like DNA-binding domain superfamily/Winged helix DNA-binding domain"/>
    <property type="match status" value="1"/>
</dbReference>
<evidence type="ECO:0008006" key="3">
    <source>
        <dbReference type="Google" id="ProtNLM"/>
    </source>
</evidence>
<dbReference type="Proteomes" id="UP000181898">
    <property type="component" value="Chromosome"/>
</dbReference>
<sequence length="103" mass="12468">MFNKLFKFLKVVKLPEDKLKKIEYYEEKYPYNQLDFEFLKTYNLSTGDIKVLKCFVKNKSIRKTAEELIRNYTAVKNHLKNSCRKVEVKGFKDLILFVYKNQK</sequence>
<dbReference type="KEGG" id="ten:LPB136_10700"/>
<gene>
    <name evidence="1" type="ORF">LPB136_10700</name>
</gene>
<reference evidence="1 2" key="1">
    <citation type="submission" date="2016-11" db="EMBL/GenBank/DDBJ databases">
        <title>Tenacibaculum sp. LPB0136, isolated from marine environment.</title>
        <authorList>
            <person name="Kim E."/>
            <person name="Yi H."/>
        </authorList>
    </citation>
    <scope>NUCLEOTIDE SEQUENCE [LARGE SCALE GENOMIC DNA]</scope>
    <source>
        <strain evidence="1 2">LPB0136</strain>
    </source>
</reference>
<dbReference type="EMBL" id="CP018155">
    <property type="protein sequence ID" value="APG65805.1"/>
    <property type="molecule type" value="Genomic_DNA"/>
</dbReference>
<dbReference type="InterPro" id="IPR036388">
    <property type="entry name" value="WH-like_DNA-bd_sf"/>
</dbReference>
<accession>A0A1L3JKY4</accession>
<organism evidence="1 2">
    <name type="scientific">Tenacibaculum todarodis</name>
    <dbReference type="NCBI Taxonomy" id="1850252"/>
    <lineage>
        <taxon>Bacteria</taxon>
        <taxon>Pseudomonadati</taxon>
        <taxon>Bacteroidota</taxon>
        <taxon>Flavobacteriia</taxon>
        <taxon>Flavobacteriales</taxon>
        <taxon>Flavobacteriaceae</taxon>
        <taxon>Tenacibaculum</taxon>
    </lineage>
</organism>
<dbReference type="GO" id="GO:0006355">
    <property type="term" value="P:regulation of DNA-templated transcription"/>
    <property type="evidence" value="ECO:0007669"/>
    <property type="project" value="InterPro"/>
</dbReference>
<keyword evidence="2" id="KW-1185">Reference proteome</keyword>